<evidence type="ECO:0000313" key="4">
    <source>
        <dbReference type="Proteomes" id="UP000037660"/>
    </source>
</evidence>
<evidence type="ECO:0000259" key="2">
    <source>
        <dbReference type="PROSITE" id="PS50975"/>
    </source>
</evidence>
<dbReference type="OrthoDB" id="271331at2"/>
<dbReference type="PROSITE" id="PS50975">
    <property type="entry name" value="ATP_GRASP"/>
    <property type="match status" value="1"/>
</dbReference>
<dbReference type="InterPro" id="IPR003806">
    <property type="entry name" value="ATP-grasp_PylC-type"/>
</dbReference>
<feature type="domain" description="ATP-grasp" evidence="2">
    <location>
        <begin position="106"/>
        <end position="317"/>
    </location>
</feature>
<dbReference type="SUPFAM" id="SSF56059">
    <property type="entry name" value="Glutathione synthetase ATP-binding domain-like"/>
    <property type="match status" value="1"/>
</dbReference>
<dbReference type="RefSeq" id="WP_054021641.1">
    <property type="nucleotide sequence ID" value="NZ_BBYR01000056.1"/>
</dbReference>
<dbReference type="Proteomes" id="UP000037660">
    <property type="component" value="Unassembled WGS sequence"/>
</dbReference>
<accession>A0A0K8P5D9</accession>
<keyword evidence="1" id="KW-0547">Nucleotide-binding</keyword>
<gene>
    <name evidence="3" type="ORF">ISF6_3669</name>
</gene>
<dbReference type="Gene3D" id="2.30.36.100">
    <property type="match status" value="1"/>
</dbReference>
<dbReference type="EMBL" id="BBYR01000056">
    <property type="protein sequence ID" value="GAP37724.1"/>
    <property type="molecule type" value="Genomic_DNA"/>
</dbReference>
<evidence type="ECO:0000313" key="3">
    <source>
        <dbReference type="EMBL" id="GAP37724.1"/>
    </source>
</evidence>
<organism evidence="3 4">
    <name type="scientific">Piscinibacter sakaiensis</name>
    <name type="common">Ideonella sakaiensis</name>
    <dbReference type="NCBI Taxonomy" id="1547922"/>
    <lineage>
        <taxon>Bacteria</taxon>
        <taxon>Pseudomonadati</taxon>
        <taxon>Pseudomonadota</taxon>
        <taxon>Betaproteobacteria</taxon>
        <taxon>Burkholderiales</taxon>
        <taxon>Sphaerotilaceae</taxon>
        <taxon>Piscinibacter</taxon>
    </lineage>
</organism>
<evidence type="ECO:0000256" key="1">
    <source>
        <dbReference type="PROSITE-ProRule" id="PRU00409"/>
    </source>
</evidence>
<dbReference type="Gene3D" id="3.30.470.20">
    <property type="entry name" value="ATP-grasp fold, B domain"/>
    <property type="match status" value="1"/>
</dbReference>
<dbReference type="InterPro" id="IPR011761">
    <property type="entry name" value="ATP-grasp"/>
</dbReference>
<reference evidence="4" key="1">
    <citation type="submission" date="2015-07" db="EMBL/GenBank/DDBJ databases">
        <title>Discovery of a poly(ethylene terephthalate assimilation.</title>
        <authorList>
            <person name="Yoshida S."/>
            <person name="Hiraga K."/>
            <person name="Takehana T."/>
            <person name="Taniguchi I."/>
            <person name="Yamaji H."/>
            <person name="Maeda Y."/>
            <person name="Toyohara K."/>
            <person name="Miyamoto K."/>
            <person name="Kimura Y."/>
            <person name="Oda K."/>
        </authorList>
    </citation>
    <scope>NUCLEOTIDE SEQUENCE [LARGE SCALE GENOMIC DNA]</scope>
    <source>
        <strain evidence="4">NBRC 110686 / TISTR 2288 / 201-F6</strain>
    </source>
</reference>
<keyword evidence="4" id="KW-1185">Reference proteome</keyword>
<reference evidence="3 4" key="2">
    <citation type="journal article" date="2016" name="Science">
        <title>A bacterium that degrades and assimilates poly(ethylene terephthalate).</title>
        <authorList>
            <person name="Yoshida S."/>
            <person name="Hiraga K."/>
            <person name="Takehana T."/>
            <person name="Taniguchi I."/>
            <person name="Yamaji H."/>
            <person name="Maeda Y."/>
            <person name="Toyohara K."/>
            <person name="Miyamoto K."/>
            <person name="Kimura Y."/>
            <person name="Oda K."/>
        </authorList>
    </citation>
    <scope>NUCLEOTIDE SEQUENCE [LARGE SCALE GENOMIC DNA]</scope>
    <source>
        <strain evidence="4">NBRC 110686 / TISTR 2288 / 201-F6</strain>
    </source>
</reference>
<dbReference type="GO" id="GO:0005524">
    <property type="term" value="F:ATP binding"/>
    <property type="evidence" value="ECO:0007669"/>
    <property type="project" value="UniProtKB-UniRule"/>
</dbReference>
<keyword evidence="1" id="KW-0067">ATP-binding</keyword>
<dbReference type="STRING" id="1547922.ISF6_3669"/>
<dbReference type="AlphaFoldDB" id="A0A0K8P5D9"/>
<protein>
    <submittedName>
        <fullName evidence="3">COG1821 family protein</fullName>
    </submittedName>
</protein>
<name>A0A0K8P5D9_PISS1</name>
<dbReference type="InterPro" id="IPR040803">
    <property type="entry name" value="MfnD_preATP-grasp"/>
</dbReference>
<proteinExistence type="predicted"/>
<dbReference type="Pfam" id="PF02655">
    <property type="entry name" value="ATP-grasp_3"/>
    <property type="match status" value="1"/>
</dbReference>
<sequence>MRRILVYEALSGGPPSPAAADPALQAQGRAMRDALLEDLRRLPGLRVSCALPPAGSAGDLDDAAAGAVRPHPGETDLAFLCRAAAAHELVWGIAPETGGQLAAWAAALPAAAWLGCTPAAIAQASSKRATLARLAAAGLATPWTVAPALGPAPRWVVKPDDGAGTCDARVFAARGEAEAWAAQLAAADGAPPQLEPWVDGEALSVALVAGGGEPARVLAVNRQRIVEEADGRLADAGVAVDALGRAGDPRVAAVAAFARRAVDGWPGLAGLVGLDLVWHPRLGPVAIELNPRPTCALVGLSAAAGENVAAEVLRRHARALATRRETAGA</sequence>
<comment type="caution">
    <text evidence="3">The sequence shown here is derived from an EMBL/GenBank/DDBJ whole genome shotgun (WGS) entry which is preliminary data.</text>
</comment>
<dbReference type="Pfam" id="PF18301">
    <property type="entry name" value="preATP-grasp_3"/>
    <property type="match status" value="1"/>
</dbReference>
<dbReference type="GO" id="GO:0046872">
    <property type="term" value="F:metal ion binding"/>
    <property type="evidence" value="ECO:0007669"/>
    <property type="project" value="InterPro"/>
</dbReference>